<evidence type="ECO:0000256" key="3">
    <source>
        <dbReference type="ARBA" id="ARBA00022692"/>
    </source>
</evidence>
<evidence type="ECO:0000256" key="2">
    <source>
        <dbReference type="ARBA" id="ARBA00022448"/>
    </source>
</evidence>
<dbReference type="Pfam" id="PF07690">
    <property type="entry name" value="MFS_1"/>
    <property type="match status" value="1"/>
</dbReference>
<gene>
    <name evidence="8" type="ORF">Tfer_1305</name>
</gene>
<accession>A0A0L6W323</accession>
<name>A0A0L6W323_9FIRM</name>
<dbReference type="RefSeq" id="WP_052217369.1">
    <property type="nucleotide sequence ID" value="NZ_LGTE01000007.1"/>
</dbReference>
<dbReference type="PROSITE" id="PS50850">
    <property type="entry name" value="MFS"/>
    <property type="match status" value="1"/>
</dbReference>
<protein>
    <submittedName>
        <fullName evidence="8">Major facilitator superfamily protein</fullName>
    </submittedName>
</protein>
<evidence type="ECO:0000256" key="1">
    <source>
        <dbReference type="ARBA" id="ARBA00004651"/>
    </source>
</evidence>
<sequence>MSEGTKPLLSPYRWVILIIMWSAVFIGIAAQFQVAALAYKIIPDFKLTPGQYSMILTAPMLAGVCFSFAAGALADRFGVKKVVAVGFVFSIVGVFFRFAAHNFWEMFMLMFLAGISPGLLNANVSKLLGAWFPREQMGTAMGIYFSASGVGMSVALATSAFFPTTKSAFITAGLIMLVIWILWMAFIKPKPEGAPDLPVMSVTKYIGVAARSKNVWLVGLALMFFMGSSMVFSGFLPNALNKVHRMSPVTAGFMASIVTFGTIVGSILGPVMSDRIGKIKPFLAPVAVLGAIAGYSSWLVAQGADMVALLALLGIFSGICTPLLMAFPMLLPEIGPVYAGSAGGIIGTLQVVGAVFIPSFIIAPLAGQNYNMLFALGSLSFLMMGVVALFLPELGAKARAEAGPNSIEAI</sequence>
<dbReference type="SUPFAM" id="SSF103473">
    <property type="entry name" value="MFS general substrate transporter"/>
    <property type="match status" value="1"/>
</dbReference>
<keyword evidence="3 6" id="KW-0812">Transmembrane</keyword>
<feature type="transmembrane region" description="Helical" evidence="6">
    <location>
        <begin position="106"/>
        <end position="129"/>
    </location>
</feature>
<dbReference type="InterPro" id="IPR036259">
    <property type="entry name" value="MFS_trans_sf"/>
</dbReference>
<feature type="transmembrane region" description="Helical" evidence="6">
    <location>
        <begin position="307"/>
        <end position="331"/>
    </location>
</feature>
<dbReference type="Proteomes" id="UP000037175">
    <property type="component" value="Unassembled WGS sequence"/>
</dbReference>
<dbReference type="Gene3D" id="1.20.1250.20">
    <property type="entry name" value="MFS general substrate transporter like domains"/>
    <property type="match status" value="2"/>
</dbReference>
<evidence type="ECO:0000256" key="4">
    <source>
        <dbReference type="ARBA" id="ARBA00022989"/>
    </source>
</evidence>
<dbReference type="EMBL" id="LGTE01000007">
    <property type="protein sequence ID" value="KNZ69925.1"/>
    <property type="molecule type" value="Genomic_DNA"/>
</dbReference>
<dbReference type="PANTHER" id="PTHR11360:SF284">
    <property type="entry name" value="EG:103B4.3 PROTEIN-RELATED"/>
    <property type="match status" value="1"/>
</dbReference>
<proteinExistence type="predicted"/>
<evidence type="ECO:0000256" key="5">
    <source>
        <dbReference type="ARBA" id="ARBA00023136"/>
    </source>
</evidence>
<comment type="subcellular location">
    <subcellularLocation>
        <location evidence="1">Cell membrane</location>
        <topology evidence="1">Multi-pass membrane protein</topology>
    </subcellularLocation>
</comment>
<evidence type="ECO:0000259" key="7">
    <source>
        <dbReference type="PROSITE" id="PS50850"/>
    </source>
</evidence>
<feature type="transmembrane region" description="Helical" evidence="6">
    <location>
        <begin position="52"/>
        <end position="70"/>
    </location>
</feature>
<reference evidence="9" key="1">
    <citation type="submission" date="2015-07" db="EMBL/GenBank/DDBJ databases">
        <title>Complete Genome of Thermincola ferriacetica strain Z-0001T.</title>
        <authorList>
            <person name="Lusk B."/>
            <person name="Badalamenti J.P."/>
            <person name="Parameswaran P."/>
            <person name="Bond D.R."/>
            <person name="Torres C.I."/>
        </authorList>
    </citation>
    <scope>NUCLEOTIDE SEQUENCE [LARGE SCALE GENOMIC DNA]</scope>
    <source>
        <strain evidence="9">Z-0001</strain>
    </source>
</reference>
<dbReference type="PANTHER" id="PTHR11360">
    <property type="entry name" value="MONOCARBOXYLATE TRANSPORTER"/>
    <property type="match status" value="1"/>
</dbReference>
<keyword evidence="2" id="KW-0813">Transport</keyword>
<comment type="caution">
    <text evidence="8">The sequence shown here is derived from an EMBL/GenBank/DDBJ whole genome shotgun (WGS) entry which is preliminary data.</text>
</comment>
<feature type="transmembrane region" description="Helical" evidence="6">
    <location>
        <begin position="168"/>
        <end position="187"/>
    </location>
</feature>
<feature type="transmembrane region" description="Helical" evidence="6">
    <location>
        <begin position="343"/>
        <end position="366"/>
    </location>
</feature>
<dbReference type="InterPro" id="IPR020846">
    <property type="entry name" value="MFS_dom"/>
</dbReference>
<organism evidence="8 9">
    <name type="scientific">Thermincola ferriacetica</name>
    <dbReference type="NCBI Taxonomy" id="281456"/>
    <lineage>
        <taxon>Bacteria</taxon>
        <taxon>Bacillati</taxon>
        <taxon>Bacillota</taxon>
        <taxon>Clostridia</taxon>
        <taxon>Eubacteriales</taxon>
        <taxon>Thermincolaceae</taxon>
        <taxon>Thermincola</taxon>
    </lineage>
</organism>
<keyword evidence="9" id="KW-1185">Reference proteome</keyword>
<dbReference type="GO" id="GO:0022857">
    <property type="term" value="F:transmembrane transporter activity"/>
    <property type="evidence" value="ECO:0007669"/>
    <property type="project" value="InterPro"/>
</dbReference>
<evidence type="ECO:0000313" key="8">
    <source>
        <dbReference type="EMBL" id="KNZ69925.1"/>
    </source>
</evidence>
<feature type="transmembrane region" description="Helical" evidence="6">
    <location>
        <begin position="248"/>
        <end position="270"/>
    </location>
</feature>
<dbReference type="GO" id="GO:0005886">
    <property type="term" value="C:plasma membrane"/>
    <property type="evidence" value="ECO:0007669"/>
    <property type="project" value="UniProtKB-SubCell"/>
</dbReference>
<evidence type="ECO:0000256" key="6">
    <source>
        <dbReference type="SAM" id="Phobius"/>
    </source>
</evidence>
<dbReference type="PATRIC" id="fig|281456.6.peg.1386"/>
<keyword evidence="4 6" id="KW-1133">Transmembrane helix</keyword>
<feature type="transmembrane region" description="Helical" evidence="6">
    <location>
        <begin position="82"/>
        <end position="100"/>
    </location>
</feature>
<feature type="transmembrane region" description="Helical" evidence="6">
    <location>
        <begin position="282"/>
        <end position="301"/>
    </location>
</feature>
<dbReference type="InterPro" id="IPR050327">
    <property type="entry name" value="Proton-linked_MCT"/>
</dbReference>
<feature type="transmembrane region" description="Helical" evidence="6">
    <location>
        <begin position="215"/>
        <end position="236"/>
    </location>
</feature>
<feature type="transmembrane region" description="Helical" evidence="6">
    <location>
        <begin position="12"/>
        <end position="32"/>
    </location>
</feature>
<evidence type="ECO:0000313" key="9">
    <source>
        <dbReference type="Proteomes" id="UP000037175"/>
    </source>
</evidence>
<feature type="transmembrane region" description="Helical" evidence="6">
    <location>
        <begin position="141"/>
        <end position="162"/>
    </location>
</feature>
<dbReference type="AlphaFoldDB" id="A0A0L6W323"/>
<feature type="transmembrane region" description="Helical" evidence="6">
    <location>
        <begin position="372"/>
        <end position="391"/>
    </location>
</feature>
<dbReference type="InterPro" id="IPR011701">
    <property type="entry name" value="MFS"/>
</dbReference>
<keyword evidence="5 6" id="KW-0472">Membrane</keyword>
<feature type="domain" description="Major facilitator superfamily (MFS) profile" evidence="7">
    <location>
        <begin position="16"/>
        <end position="395"/>
    </location>
</feature>